<evidence type="ECO:0000256" key="1">
    <source>
        <dbReference type="SAM" id="MobiDB-lite"/>
    </source>
</evidence>
<dbReference type="EMBL" id="HBGQ01096695">
    <property type="protein sequence ID" value="CAD9535284.1"/>
    <property type="molecule type" value="Transcribed_RNA"/>
</dbReference>
<name>A0A7S2NDV9_9DINO</name>
<dbReference type="AlphaFoldDB" id="A0A7S2NDV9"/>
<gene>
    <name evidence="2" type="ORF">AAND1436_LOCUS46182</name>
</gene>
<accession>A0A7S2NDV9</accession>
<protein>
    <submittedName>
        <fullName evidence="2">Uncharacterized protein</fullName>
    </submittedName>
</protein>
<feature type="region of interest" description="Disordered" evidence="1">
    <location>
        <begin position="349"/>
        <end position="375"/>
    </location>
</feature>
<proteinExistence type="predicted"/>
<reference evidence="2" key="1">
    <citation type="submission" date="2021-01" db="EMBL/GenBank/DDBJ databases">
        <authorList>
            <person name="Corre E."/>
            <person name="Pelletier E."/>
            <person name="Niang G."/>
            <person name="Scheremetjew M."/>
            <person name="Finn R."/>
            <person name="Kale V."/>
            <person name="Holt S."/>
            <person name="Cochrane G."/>
            <person name="Meng A."/>
            <person name="Brown T."/>
            <person name="Cohen L."/>
        </authorList>
    </citation>
    <scope>NUCLEOTIDE SEQUENCE</scope>
    <source>
        <strain evidence="2">CCMP2222</strain>
    </source>
</reference>
<organism evidence="2">
    <name type="scientific">Alexandrium andersonii</name>
    <dbReference type="NCBI Taxonomy" id="327968"/>
    <lineage>
        <taxon>Eukaryota</taxon>
        <taxon>Sar</taxon>
        <taxon>Alveolata</taxon>
        <taxon>Dinophyceae</taxon>
        <taxon>Gonyaulacales</taxon>
        <taxon>Pyrocystaceae</taxon>
        <taxon>Alexandrium</taxon>
    </lineage>
</organism>
<sequence>MKQHPLERLWSLARWILLYHALGDSRVLGLRSLSHGRLEEAPIGRSYILHEPCPSTEGIGSSLKFMKPVIEVAQRHGLTYVCQVDDFRSHGHHTGNLGPLFGCYNNSYVVGDMAAYDDVRKLPKVVTKIGHEFPPVLMNVTPWDTAQVALALQPSTLYYLRQPGFFYYTWGLSYKWYRSQYELVRRQDAARNKEICGETPKEAAKRKRIVLQIRRGDGNQRMKTGDFLQILTNIFAGSVPGASISEKMAHIVVISENNDKDCDDFDLFRKNFKLAKVTYFVGMPETDDDLAYTRLVRDLDCMSVADVLLLSRGGFASLAAALQKSSGVALTLDPDTERRPDVPNVQKVEVEDPNRKQKREARMQKEAEERNSREMKRLAKEYREKLDRYGKASMSQQVVVGGSYEGLPNAFLVNLVRS</sequence>
<evidence type="ECO:0000313" key="2">
    <source>
        <dbReference type="EMBL" id="CAD9535284.1"/>
    </source>
</evidence>